<dbReference type="Gene3D" id="3.40.50.880">
    <property type="match status" value="1"/>
</dbReference>
<gene>
    <name evidence="2" type="ORF">IAC35_01630</name>
</gene>
<reference evidence="2" key="2">
    <citation type="journal article" date="2021" name="PeerJ">
        <title>Extensive microbial diversity within the chicken gut microbiome revealed by metagenomics and culture.</title>
        <authorList>
            <person name="Gilroy R."/>
            <person name="Ravi A."/>
            <person name="Getino M."/>
            <person name="Pursley I."/>
            <person name="Horton D.L."/>
            <person name="Alikhan N.F."/>
            <person name="Baker D."/>
            <person name="Gharbi K."/>
            <person name="Hall N."/>
            <person name="Watson M."/>
            <person name="Adriaenssens E.M."/>
            <person name="Foster-Nyarko E."/>
            <person name="Jarju S."/>
            <person name="Secka A."/>
            <person name="Antonio M."/>
            <person name="Oren A."/>
            <person name="Chaudhuri R.R."/>
            <person name="La Ragione R."/>
            <person name="Hildebrand F."/>
            <person name="Pallen M.J."/>
        </authorList>
    </citation>
    <scope>NUCLEOTIDE SEQUENCE</scope>
    <source>
        <strain evidence="2">ChiHecec2B26-709</strain>
    </source>
</reference>
<dbReference type="InterPro" id="IPR002818">
    <property type="entry name" value="DJ-1/PfpI"/>
</dbReference>
<evidence type="ECO:0000313" key="2">
    <source>
        <dbReference type="EMBL" id="HIT46540.1"/>
    </source>
</evidence>
<dbReference type="InterPro" id="IPR029062">
    <property type="entry name" value="Class_I_gatase-like"/>
</dbReference>
<evidence type="ECO:0000313" key="3">
    <source>
        <dbReference type="Proteomes" id="UP000886881"/>
    </source>
</evidence>
<proteinExistence type="predicted"/>
<dbReference type="InterPro" id="IPR006287">
    <property type="entry name" value="DJ-1"/>
</dbReference>
<organism evidence="2 3">
    <name type="scientific">Candidatus Cryptobacteroides merdipullorum</name>
    <dbReference type="NCBI Taxonomy" id="2840771"/>
    <lineage>
        <taxon>Bacteria</taxon>
        <taxon>Pseudomonadati</taxon>
        <taxon>Bacteroidota</taxon>
        <taxon>Bacteroidia</taxon>
        <taxon>Bacteroidales</taxon>
        <taxon>Candidatus Cryptobacteroides</taxon>
    </lineage>
</organism>
<evidence type="ECO:0000259" key="1">
    <source>
        <dbReference type="Pfam" id="PF01965"/>
    </source>
</evidence>
<protein>
    <submittedName>
        <fullName evidence="2">DJ-1/PfpI family protein</fullName>
    </submittedName>
</protein>
<dbReference type="PANTHER" id="PTHR48094">
    <property type="entry name" value="PROTEIN/NUCLEIC ACID DEGLYCASE DJ-1-RELATED"/>
    <property type="match status" value="1"/>
</dbReference>
<feature type="domain" description="DJ-1/PfpI" evidence="1">
    <location>
        <begin position="4"/>
        <end position="172"/>
    </location>
</feature>
<dbReference type="PANTHER" id="PTHR48094:SF12">
    <property type="entry name" value="PARKINSON DISEASE PROTEIN 7 HOMOLOG"/>
    <property type="match status" value="1"/>
</dbReference>
<name>A0A9D1KI95_9BACT</name>
<dbReference type="GO" id="GO:0005737">
    <property type="term" value="C:cytoplasm"/>
    <property type="evidence" value="ECO:0007669"/>
    <property type="project" value="TreeGrafter"/>
</dbReference>
<sequence length="190" mass="20197">MKGVNIFLADGFEDVEALATNDVLRRGGVGTRLISISGEPFVQSSHGVTVSAEEMLQDIDSDHDGTCAEDIMIFPGGMPGSTNLAQCGRLIEMMNAHYAAGGSLAAICAAPGLVLSQLDGIEGKKFTCFEGFQDALIAKGCEYLTEPAVRCGRIVTGRSAGHAVSFALEILKLLKDEQTVRSVHHAMYLY</sequence>
<dbReference type="InterPro" id="IPR050325">
    <property type="entry name" value="Prot/Nucl_acid_deglycase"/>
</dbReference>
<dbReference type="AlphaFoldDB" id="A0A9D1KI95"/>
<reference evidence="2" key="1">
    <citation type="submission" date="2020-10" db="EMBL/GenBank/DDBJ databases">
        <authorList>
            <person name="Gilroy R."/>
        </authorList>
    </citation>
    <scope>NUCLEOTIDE SEQUENCE</scope>
    <source>
        <strain evidence="2">ChiHecec2B26-709</strain>
    </source>
</reference>
<dbReference type="SUPFAM" id="SSF52317">
    <property type="entry name" value="Class I glutamine amidotransferase-like"/>
    <property type="match status" value="1"/>
</dbReference>
<dbReference type="CDD" id="cd03135">
    <property type="entry name" value="GATase1_DJ-1"/>
    <property type="match status" value="1"/>
</dbReference>
<dbReference type="EMBL" id="DVLC01000032">
    <property type="protein sequence ID" value="HIT46540.1"/>
    <property type="molecule type" value="Genomic_DNA"/>
</dbReference>
<accession>A0A9D1KI95</accession>
<dbReference type="Pfam" id="PF01965">
    <property type="entry name" value="DJ-1_PfpI"/>
    <property type="match status" value="1"/>
</dbReference>
<comment type="caution">
    <text evidence="2">The sequence shown here is derived from an EMBL/GenBank/DDBJ whole genome shotgun (WGS) entry which is preliminary data.</text>
</comment>
<dbReference type="Proteomes" id="UP000886881">
    <property type="component" value="Unassembled WGS sequence"/>
</dbReference>
<dbReference type="NCBIfam" id="TIGR01383">
    <property type="entry name" value="not_thiJ"/>
    <property type="match status" value="1"/>
</dbReference>